<name>A0A3B3T6H3_9TELE</name>
<evidence type="ECO:0000256" key="13">
    <source>
        <dbReference type="SAM" id="SignalP"/>
    </source>
</evidence>
<feature type="signal peptide" evidence="13">
    <location>
        <begin position="1"/>
        <end position="26"/>
    </location>
</feature>
<evidence type="ECO:0000313" key="15">
    <source>
        <dbReference type="Proteomes" id="UP000261540"/>
    </source>
</evidence>
<dbReference type="Gene3D" id="1.20.120.550">
    <property type="entry name" value="Membrane associated eicosanoid/glutathione metabolism-like domain"/>
    <property type="match status" value="1"/>
</dbReference>
<proteinExistence type="predicted"/>
<comment type="subcellular location">
    <subcellularLocation>
        <location evidence="2">Endoplasmic reticulum membrane</location>
        <topology evidence="2">Multi-pass membrane protein</topology>
    </subcellularLocation>
    <subcellularLocation>
        <location evidence="1">Nucleus membrane</location>
        <topology evidence="1">Multi-pass membrane protein</topology>
    </subcellularLocation>
</comment>
<dbReference type="GO" id="GO:0008047">
    <property type="term" value="F:enzyme activator activity"/>
    <property type="evidence" value="ECO:0007669"/>
    <property type="project" value="InterPro"/>
</dbReference>
<evidence type="ECO:0000256" key="2">
    <source>
        <dbReference type="ARBA" id="ARBA00004477"/>
    </source>
</evidence>
<keyword evidence="4" id="KW-0434">Leukotriene biosynthesis</keyword>
<keyword evidence="5" id="KW-0256">Endoplasmic reticulum</keyword>
<dbReference type="GO" id="GO:0031965">
    <property type="term" value="C:nuclear membrane"/>
    <property type="evidence" value="ECO:0007669"/>
    <property type="project" value="UniProtKB-SubCell"/>
</dbReference>
<dbReference type="InterPro" id="IPR001446">
    <property type="entry name" value="5_LipOase_AP"/>
</dbReference>
<keyword evidence="8" id="KW-0539">Nucleus</keyword>
<evidence type="ECO:0000256" key="3">
    <source>
        <dbReference type="ARBA" id="ARBA00022692"/>
    </source>
</evidence>
<reference evidence="14" key="2">
    <citation type="submission" date="2025-09" db="UniProtKB">
        <authorList>
            <consortium name="Ensembl"/>
        </authorList>
    </citation>
    <scope>IDENTIFICATION</scope>
</reference>
<evidence type="ECO:0000256" key="1">
    <source>
        <dbReference type="ARBA" id="ARBA00004232"/>
    </source>
</evidence>
<dbReference type="GO" id="GO:0001525">
    <property type="term" value="P:angiogenesis"/>
    <property type="evidence" value="ECO:0007669"/>
    <property type="project" value="Ensembl"/>
</dbReference>
<keyword evidence="6 12" id="KW-1133">Transmembrane helix</keyword>
<dbReference type="PANTHER" id="PTHR10250:SF2">
    <property type="entry name" value="ARACHIDONATE 5-LIPOXYGENASE-ACTIVATING PROTEIN"/>
    <property type="match status" value="1"/>
</dbReference>
<comment type="function">
    <text evidence="9">Required for leukotriene biosynthesis by ALOX5 (5-lipoxygenase). Anchors ALOX5 to the membrane. Binds arachidonic acid, and could play an essential role in the transfer of arachidonic acid to ALOX5. Binds to MK-886, a compound that blocks the biosynthesis of leukotrienes.</text>
</comment>
<evidence type="ECO:0000256" key="11">
    <source>
        <dbReference type="ARBA" id="ARBA00040386"/>
    </source>
</evidence>
<dbReference type="Pfam" id="PF01124">
    <property type="entry name" value="MAPEG"/>
    <property type="match status" value="1"/>
</dbReference>
<organism evidence="14 15">
    <name type="scientific">Paramormyrops kingsleyae</name>
    <dbReference type="NCBI Taxonomy" id="1676925"/>
    <lineage>
        <taxon>Eukaryota</taxon>
        <taxon>Metazoa</taxon>
        <taxon>Chordata</taxon>
        <taxon>Craniata</taxon>
        <taxon>Vertebrata</taxon>
        <taxon>Euteleostomi</taxon>
        <taxon>Actinopterygii</taxon>
        <taxon>Neopterygii</taxon>
        <taxon>Teleostei</taxon>
        <taxon>Osteoglossocephala</taxon>
        <taxon>Osteoglossomorpha</taxon>
        <taxon>Osteoglossiformes</taxon>
        <taxon>Mormyridae</taxon>
        <taxon>Paramormyrops</taxon>
    </lineage>
</organism>
<protein>
    <recommendedName>
        <fullName evidence="11">Arachidonate 5-lipoxygenase-activating protein</fullName>
    </recommendedName>
</protein>
<evidence type="ECO:0000256" key="10">
    <source>
        <dbReference type="ARBA" id="ARBA00038708"/>
    </source>
</evidence>
<accession>A0A3B3T6H3</accession>
<evidence type="ECO:0000256" key="7">
    <source>
        <dbReference type="ARBA" id="ARBA00023136"/>
    </source>
</evidence>
<dbReference type="PANTHER" id="PTHR10250">
    <property type="entry name" value="MICROSOMAL GLUTATHIONE S-TRANSFERASE"/>
    <property type="match status" value="1"/>
</dbReference>
<dbReference type="AlphaFoldDB" id="A0A3B3T6H3"/>
<dbReference type="GO" id="GO:0019370">
    <property type="term" value="P:leukotriene biosynthetic process"/>
    <property type="evidence" value="ECO:0007669"/>
    <property type="project" value="UniProtKB-KW"/>
</dbReference>
<dbReference type="GeneTree" id="ENSGT00940000158706"/>
<evidence type="ECO:0000256" key="4">
    <source>
        <dbReference type="ARBA" id="ARBA00022751"/>
    </source>
</evidence>
<keyword evidence="13" id="KW-0732">Signal</keyword>
<dbReference type="Ensembl" id="ENSPKIT00000019047.1">
    <property type="protein sequence ID" value="ENSPKIP00000038058.1"/>
    <property type="gene ID" value="ENSPKIG00000015996.1"/>
</dbReference>
<dbReference type="GO" id="GO:0004464">
    <property type="term" value="F:leukotriene-C4 synthase activity"/>
    <property type="evidence" value="ECO:0007669"/>
    <property type="project" value="TreeGrafter"/>
</dbReference>
<evidence type="ECO:0000256" key="5">
    <source>
        <dbReference type="ARBA" id="ARBA00022824"/>
    </source>
</evidence>
<dbReference type="GO" id="GO:0004364">
    <property type="term" value="F:glutathione transferase activity"/>
    <property type="evidence" value="ECO:0007669"/>
    <property type="project" value="TreeGrafter"/>
</dbReference>
<dbReference type="InterPro" id="IPR050997">
    <property type="entry name" value="MAPEG"/>
</dbReference>
<dbReference type="PRINTS" id="PR00488">
    <property type="entry name" value="5LPOXGNASEAP"/>
</dbReference>
<keyword evidence="7 12" id="KW-0472">Membrane</keyword>
<evidence type="ECO:0000256" key="6">
    <source>
        <dbReference type="ARBA" id="ARBA00022989"/>
    </source>
</evidence>
<evidence type="ECO:0000313" key="14">
    <source>
        <dbReference type="Ensembl" id="ENSPKIP00000038058.1"/>
    </source>
</evidence>
<evidence type="ECO:0000256" key="8">
    <source>
        <dbReference type="ARBA" id="ARBA00023242"/>
    </source>
</evidence>
<dbReference type="SUPFAM" id="SSF161084">
    <property type="entry name" value="MAPEG domain-like"/>
    <property type="match status" value="1"/>
</dbReference>
<dbReference type="InterPro" id="IPR001129">
    <property type="entry name" value="Membr-assoc_MAPEG"/>
</dbReference>
<dbReference type="GO" id="GO:0005789">
    <property type="term" value="C:endoplasmic reticulum membrane"/>
    <property type="evidence" value="ECO:0007669"/>
    <property type="project" value="UniProtKB-SubCell"/>
</dbReference>
<feature type="chain" id="PRO_5017255823" description="Arachidonate 5-lipoxygenase-activating protein" evidence="13">
    <location>
        <begin position="27"/>
        <end position="163"/>
    </location>
</feature>
<dbReference type="InterPro" id="IPR023352">
    <property type="entry name" value="MAPEG-like_dom_sf"/>
</dbReference>
<sequence>MREVMEDVFMLVIVTLLSVLQNVSFANKVEKECKTANAKTAVYERVYCANRNCMDTYPTFIAVMWCAGICLSQAPAAFAGIMYLFVRQKYFVGYMGQTPQRYLSLSFGVGLSWEVKLARKLCLGTLYIQCTFIMHSLCIHRTFISSMQVHLNILTSLNSFNIH</sequence>
<keyword evidence="3 12" id="KW-0812">Transmembrane</keyword>
<keyword evidence="15" id="KW-1185">Reference proteome</keyword>
<dbReference type="GO" id="GO:0004602">
    <property type="term" value="F:glutathione peroxidase activity"/>
    <property type="evidence" value="ECO:0007669"/>
    <property type="project" value="TreeGrafter"/>
</dbReference>
<reference evidence="14" key="1">
    <citation type="submission" date="2025-08" db="UniProtKB">
        <authorList>
            <consortium name="Ensembl"/>
        </authorList>
    </citation>
    <scope>IDENTIFICATION</scope>
</reference>
<dbReference type="STRING" id="1676925.ENSPKIP00000038058"/>
<evidence type="ECO:0000256" key="12">
    <source>
        <dbReference type="SAM" id="Phobius"/>
    </source>
</evidence>
<evidence type="ECO:0000256" key="9">
    <source>
        <dbReference type="ARBA" id="ARBA00037558"/>
    </source>
</evidence>
<comment type="subunit">
    <text evidence="10">Homotrimer. Interacts with LTC4S and ALOX5.</text>
</comment>
<feature type="transmembrane region" description="Helical" evidence="12">
    <location>
        <begin position="60"/>
        <end position="86"/>
    </location>
</feature>
<dbReference type="Proteomes" id="UP000261540">
    <property type="component" value="Unplaced"/>
</dbReference>